<comment type="caution">
    <text evidence="2">The sequence shown here is derived from an EMBL/GenBank/DDBJ whole genome shotgun (WGS) entry which is preliminary data.</text>
</comment>
<keyword evidence="3" id="KW-1185">Reference proteome</keyword>
<reference evidence="2 3" key="1">
    <citation type="journal article" date="2019" name="Sci. Rep.">
        <title>Orb-weaving spider Araneus ventricosus genome elucidates the spidroin gene catalogue.</title>
        <authorList>
            <person name="Kono N."/>
            <person name="Nakamura H."/>
            <person name="Ohtoshi R."/>
            <person name="Moran D.A.P."/>
            <person name="Shinohara A."/>
            <person name="Yoshida Y."/>
            <person name="Fujiwara M."/>
            <person name="Mori M."/>
            <person name="Tomita M."/>
            <person name="Arakawa K."/>
        </authorList>
    </citation>
    <scope>NUCLEOTIDE SEQUENCE [LARGE SCALE GENOMIC DNA]</scope>
</reference>
<organism evidence="2 3">
    <name type="scientific">Araneus ventricosus</name>
    <name type="common">Orbweaver spider</name>
    <name type="synonym">Epeira ventricosa</name>
    <dbReference type="NCBI Taxonomy" id="182803"/>
    <lineage>
        <taxon>Eukaryota</taxon>
        <taxon>Metazoa</taxon>
        <taxon>Ecdysozoa</taxon>
        <taxon>Arthropoda</taxon>
        <taxon>Chelicerata</taxon>
        <taxon>Arachnida</taxon>
        <taxon>Araneae</taxon>
        <taxon>Araneomorphae</taxon>
        <taxon>Entelegynae</taxon>
        <taxon>Araneoidea</taxon>
        <taxon>Araneidae</taxon>
        <taxon>Araneus</taxon>
    </lineage>
</organism>
<accession>A0A4Y2TYH2</accession>
<gene>
    <name evidence="2" type="ORF">AVEN_188738_1</name>
</gene>
<dbReference type="EMBL" id="BGPR01032274">
    <property type="protein sequence ID" value="GBO05759.1"/>
    <property type="molecule type" value="Genomic_DNA"/>
</dbReference>
<dbReference type="AlphaFoldDB" id="A0A4Y2TYH2"/>
<dbReference type="Proteomes" id="UP000499080">
    <property type="component" value="Unassembled WGS sequence"/>
</dbReference>
<protein>
    <submittedName>
        <fullName evidence="2">Uncharacterized protein</fullName>
    </submittedName>
</protein>
<evidence type="ECO:0000313" key="2">
    <source>
        <dbReference type="EMBL" id="GBO05759.1"/>
    </source>
</evidence>
<feature type="compositionally biased region" description="Polar residues" evidence="1">
    <location>
        <begin position="88"/>
        <end position="108"/>
    </location>
</feature>
<evidence type="ECO:0000256" key="1">
    <source>
        <dbReference type="SAM" id="MobiDB-lite"/>
    </source>
</evidence>
<proteinExistence type="predicted"/>
<sequence length="131" mass="14625">MIRKISTNFKLPSYGLSFHEFRPRFVLFPIIETGRIEVARGLVSASVASRVMPVNRGGSGQKASVHPFSRALPIDLPSYEPLERRDCSSSTDHSPQVRTSSDSRFYQTTRHENKALGIGQASLIISRKHKA</sequence>
<evidence type="ECO:0000313" key="3">
    <source>
        <dbReference type="Proteomes" id="UP000499080"/>
    </source>
</evidence>
<feature type="region of interest" description="Disordered" evidence="1">
    <location>
        <begin position="76"/>
        <end position="108"/>
    </location>
</feature>
<name>A0A4Y2TYH2_ARAVE</name>